<dbReference type="GeneID" id="17264588"/>
<keyword evidence="1" id="KW-0472">Membrane</keyword>
<feature type="non-terminal residue" evidence="2">
    <location>
        <position position="1"/>
    </location>
</feature>
<feature type="transmembrane region" description="Helical" evidence="1">
    <location>
        <begin position="6"/>
        <end position="27"/>
    </location>
</feature>
<dbReference type="AlphaFoldDB" id="R1C9T0"/>
<protein>
    <submittedName>
        <fullName evidence="2">Uncharacterized protein</fullName>
    </submittedName>
</protein>
<evidence type="ECO:0000313" key="2">
    <source>
        <dbReference type="EMBL" id="EOD19042.1"/>
    </source>
</evidence>
<evidence type="ECO:0000256" key="1">
    <source>
        <dbReference type="SAM" id="Phobius"/>
    </source>
</evidence>
<proteinExistence type="predicted"/>
<keyword evidence="1" id="KW-0812">Transmembrane</keyword>
<sequence length="55" mass="6413">EPDSQLIGLGLEHVLFTWAFTLVWFLIQDVCKVLLYKLLYAFDLAEMPLEVELEV</sequence>
<dbReference type="HOGENOM" id="CLU_3038776_0_0_1"/>
<dbReference type="KEGG" id="ehx:EMIHUDRAFT_255761"/>
<keyword evidence="1" id="KW-1133">Transmembrane helix</keyword>
<dbReference type="EMBL" id="KB866363">
    <property type="protein sequence ID" value="EOD19042.1"/>
    <property type="molecule type" value="Genomic_DNA"/>
</dbReference>
<name>R1C9T0_EMIHU</name>
<accession>R1C9T0</accession>
<dbReference type="RefSeq" id="XP_005771471.1">
    <property type="nucleotide sequence ID" value="XM_005771414.1"/>
</dbReference>
<organism evidence="2">
    <name type="scientific">Emiliania huxleyi</name>
    <name type="common">Coccolithophore</name>
    <name type="synonym">Pontosphaera huxleyi</name>
    <dbReference type="NCBI Taxonomy" id="2903"/>
    <lineage>
        <taxon>Eukaryota</taxon>
        <taxon>Haptista</taxon>
        <taxon>Haptophyta</taxon>
        <taxon>Prymnesiophyceae</taxon>
        <taxon>Isochrysidales</taxon>
        <taxon>Noelaerhabdaceae</taxon>
        <taxon>Emiliania</taxon>
    </lineage>
</organism>
<reference evidence="2" key="1">
    <citation type="submission" date="2012-07" db="EMBL/GenBank/DDBJ databases">
        <title>Genome variability drives Emilianias global distribution.</title>
        <authorList>
            <consortium name="DOE Joint Genome Institute"/>
            <person name="Read B."/>
            <person name="Kegel J."/>
            <person name="Klute M."/>
            <person name="Kuo A."/>
            <person name="Lefebvre S.C."/>
            <person name="Maumus F."/>
            <person name="Mayer C."/>
            <person name="Miller J."/>
            <person name="Allen A."/>
            <person name="Bidle K."/>
            <person name="Borodovsky M."/>
            <person name="Bowler C."/>
            <person name="Brownlee C."/>
            <person name="Claverie J.-M."/>
            <person name="Cock M."/>
            <person name="De Vargas C."/>
            <person name="Elias M."/>
            <person name="Frickenhaus S."/>
            <person name="Gladyshev V.N."/>
            <person name="Gonzalez K."/>
            <person name="Guda C."/>
            <person name="Hadaegh A."/>
            <person name="Herman E."/>
            <person name="Iglesias-Rodriguez D."/>
            <person name="Jones B."/>
            <person name="Lawson T."/>
            <person name="Leese F."/>
            <person name="Lin Y.-C."/>
            <person name="Lindquist E."/>
            <person name="Lobanov A."/>
            <person name="Lucas S."/>
            <person name="Malik S.-H.B."/>
            <person name="Marsh M.E."/>
            <person name="Mock T."/>
            <person name="Monier A."/>
            <person name="Moreau H."/>
            <person name="Mueller-Roeber B."/>
            <person name="Napier J."/>
            <person name="Ogata H."/>
            <person name="Parker M."/>
            <person name="Probert I."/>
            <person name="Quesneville H."/>
            <person name="Raines C."/>
            <person name="Rensing S."/>
            <person name="Riano-Pachon D.M."/>
            <person name="Richier S."/>
            <person name="Rokitta S."/>
            <person name="Salamov A."/>
            <person name="Sarno A.F."/>
            <person name="Schmutz J."/>
            <person name="Schroeder D."/>
            <person name="Shiraiwa Y."/>
            <person name="Soanes D.M."/>
            <person name="Valentin K."/>
            <person name="Van Der Giezen M."/>
            <person name="Van Der Peer Y."/>
            <person name="Vardi A."/>
            <person name="Verret F."/>
            <person name="Von Dassow P."/>
            <person name="Wheeler G."/>
            <person name="Williams B."/>
            <person name="Wilson W."/>
            <person name="Wolfe G."/>
            <person name="Wurch L.L."/>
            <person name="Young J."/>
            <person name="Dacks J.B."/>
            <person name="Delwiche C.F."/>
            <person name="Dyhrman S."/>
            <person name="Glockner G."/>
            <person name="John U."/>
            <person name="Richards T."/>
            <person name="Worden A.Z."/>
            <person name="Zhang X."/>
            <person name="Grigoriev I.V."/>
        </authorList>
    </citation>
    <scope>NUCLEOTIDE SEQUENCE</scope>
    <source>
        <strain evidence="2">CCMP1516</strain>
    </source>
</reference>
<gene>
    <name evidence="2" type="ORF">EMIHUDRAFT_255761</name>
</gene>